<dbReference type="InterPro" id="IPR003657">
    <property type="entry name" value="WRKY_dom"/>
</dbReference>
<keyword evidence="2" id="KW-0805">Transcription regulation</keyword>
<feature type="compositionally biased region" description="Polar residues" evidence="6">
    <location>
        <begin position="141"/>
        <end position="157"/>
    </location>
</feature>
<evidence type="ECO:0000313" key="9">
    <source>
        <dbReference type="Proteomes" id="UP000657918"/>
    </source>
</evidence>
<reference evidence="8 9" key="1">
    <citation type="submission" date="2020-10" db="EMBL/GenBank/DDBJ databases">
        <title>Plant Genome Project.</title>
        <authorList>
            <person name="Zhang R.-G."/>
        </authorList>
    </citation>
    <scope>NUCLEOTIDE SEQUENCE [LARGE SCALE GENOMIC DNA]</scope>
    <source>
        <strain evidence="8">FAFU-HL-1</strain>
        <tissue evidence="8">Leaf</tissue>
    </source>
</reference>
<evidence type="ECO:0000256" key="1">
    <source>
        <dbReference type="ARBA" id="ARBA00004123"/>
    </source>
</evidence>
<dbReference type="SMART" id="SM00774">
    <property type="entry name" value="WRKY"/>
    <property type="match status" value="1"/>
</dbReference>
<dbReference type="PROSITE" id="PS50811">
    <property type="entry name" value="WRKY"/>
    <property type="match status" value="1"/>
</dbReference>
<evidence type="ECO:0000256" key="3">
    <source>
        <dbReference type="ARBA" id="ARBA00023125"/>
    </source>
</evidence>
<dbReference type="Proteomes" id="UP000657918">
    <property type="component" value="Unassembled WGS sequence"/>
</dbReference>
<feature type="region of interest" description="Disordered" evidence="6">
    <location>
        <begin position="138"/>
        <end position="157"/>
    </location>
</feature>
<dbReference type="EMBL" id="JADGMS010000003">
    <property type="protein sequence ID" value="KAF9685697.1"/>
    <property type="molecule type" value="Genomic_DNA"/>
</dbReference>
<dbReference type="GO" id="GO:0005634">
    <property type="term" value="C:nucleus"/>
    <property type="evidence" value="ECO:0007669"/>
    <property type="project" value="UniProtKB-SubCell"/>
</dbReference>
<comment type="subcellular location">
    <subcellularLocation>
        <location evidence="1">Nucleus</location>
    </subcellularLocation>
</comment>
<evidence type="ECO:0000313" key="8">
    <source>
        <dbReference type="EMBL" id="KAF9685697.1"/>
    </source>
</evidence>
<evidence type="ECO:0000256" key="5">
    <source>
        <dbReference type="ARBA" id="ARBA00023242"/>
    </source>
</evidence>
<organism evidence="8 9">
    <name type="scientific">Salix dunnii</name>
    <dbReference type="NCBI Taxonomy" id="1413687"/>
    <lineage>
        <taxon>Eukaryota</taxon>
        <taxon>Viridiplantae</taxon>
        <taxon>Streptophyta</taxon>
        <taxon>Embryophyta</taxon>
        <taxon>Tracheophyta</taxon>
        <taxon>Spermatophyta</taxon>
        <taxon>Magnoliopsida</taxon>
        <taxon>eudicotyledons</taxon>
        <taxon>Gunneridae</taxon>
        <taxon>Pentapetalae</taxon>
        <taxon>rosids</taxon>
        <taxon>fabids</taxon>
        <taxon>Malpighiales</taxon>
        <taxon>Salicaceae</taxon>
        <taxon>Saliceae</taxon>
        <taxon>Salix</taxon>
    </lineage>
</organism>
<evidence type="ECO:0000256" key="4">
    <source>
        <dbReference type="ARBA" id="ARBA00023163"/>
    </source>
</evidence>
<keyword evidence="3" id="KW-0238">DNA-binding</keyword>
<dbReference type="GO" id="GO:0003700">
    <property type="term" value="F:DNA-binding transcription factor activity"/>
    <property type="evidence" value="ECO:0007669"/>
    <property type="project" value="InterPro"/>
</dbReference>
<protein>
    <recommendedName>
        <fullName evidence="7">WRKY domain-containing protein</fullName>
    </recommendedName>
</protein>
<dbReference type="InterPro" id="IPR036576">
    <property type="entry name" value="WRKY_dom_sf"/>
</dbReference>
<name>A0A835K7Q4_9ROSI</name>
<evidence type="ECO:0000256" key="6">
    <source>
        <dbReference type="SAM" id="MobiDB-lite"/>
    </source>
</evidence>
<dbReference type="Pfam" id="PF10533">
    <property type="entry name" value="Plant_zn_clust"/>
    <property type="match status" value="1"/>
</dbReference>
<proteinExistence type="predicted"/>
<keyword evidence="5" id="KW-0539">Nucleus</keyword>
<dbReference type="GO" id="GO:0043565">
    <property type="term" value="F:sequence-specific DNA binding"/>
    <property type="evidence" value="ECO:0007669"/>
    <property type="project" value="InterPro"/>
</dbReference>
<keyword evidence="4" id="KW-0804">Transcription</keyword>
<keyword evidence="9" id="KW-1185">Reference proteome</keyword>
<dbReference type="InterPro" id="IPR044810">
    <property type="entry name" value="WRKY_plant"/>
</dbReference>
<comment type="caution">
    <text evidence="8">The sequence shown here is derived from an EMBL/GenBank/DDBJ whole genome shotgun (WGS) entry which is preliminary data.</text>
</comment>
<accession>A0A835K7Q4</accession>
<dbReference type="GO" id="GO:0005516">
    <property type="term" value="F:calmodulin binding"/>
    <property type="evidence" value="ECO:0007669"/>
    <property type="project" value="UniProtKB-ARBA"/>
</dbReference>
<evidence type="ECO:0000256" key="2">
    <source>
        <dbReference type="ARBA" id="ARBA00023015"/>
    </source>
</evidence>
<dbReference type="AlphaFoldDB" id="A0A835K7Q4"/>
<dbReference type="InterPro" id="IPR018872">
    <property type="entry name" value="Zn-cluster-dom"/>
</dbReference>
<dbReference type="Pfam" id="PF03106">
    <property type="entry name" value="WRKY"/>
    <property type="match status" value="1"/>
</dbReference>
<gene>
    <name evidence="8" type="ORF">SADUNF_Sadunf03G0081200</name>
</gene>
<dbReference type="OrthoDB" id="756799at2759"/>
<evidence type="ECO:0000259" key="7">
    <source>
        <dbReference type="PROSITE" id="PS50811"/>
    </source>
</evidence>
<dbReference type="SUPFAM" id="SSF118290">
    <property type="entry name" value="WRKY DNA-binding domain"/>
    <property type="match status" value="1"/>
</dbReference>
<dbReference type="PANTHER" id="PTHR31282">
    <property type="entry name" value="WRKY TRANSCRIPTION FACTOR 21-RELATED"/>
    <property type="match status" value="1"/>
</dbReference>
<feature type="domain" description="WRKY" evidence="7">
    <location>
        <begin position="287"/>
        <end position="339"/>
    </location>
</feature>
<dbReference type="Gene3D" id="2.20.25.80">
    <property type="entry name" value="WRKY domain"/>
    <property type="match status" value="1"/>
</dbReference>
<sequence>MDRGSLSAIIEIKKNDFTNRAIYIKRKEVVTILGCQYSVSSKMNTKEASAVCVSMTPRWDFKIHEVAQSSFRHANNLFSCISDQNQKRSIQEVSLIAQNAVNEFRNLVRILDDSAQSDCKRIRKGPLPLAHDINPVELMDSPNSVSESPDQNFSQPSRQLFPPQSILLATSFTHVNSFNLYREKQKKPIDNVDVKNNLVMGLNLSPLQPKACFLSLDGSGRIIHHSSSEGLPSQDDSSLFSKSKSEETSAKCLASTGGCHCSKRRQVPPNLRLRIKKIIKVPALSTKLADIPPDDHSWRKYGQKPIKGSPYPRSYYKCSKRRGCPARKQVERSLDDPTMGTQSLKNCISISQHDASDLTTKSNRRTAVFSMLKLLVHAQAKVLLLLDELNLIGSDLAQDMA</sequence>